<evidence type="ECO:0000313" key="2">
    <source>
        <dbReference type="Proteomes" id="UP000663848"/>
    </source>
</evidence>
<reference evidence="1" key="1">
    <citation type="submission" date="2021-02" db="EMBL/GenBank/DDBJ databases">
        <authorList>
            <person name="Nowell W R."/>
        </authorList>
    </citation>
    <scope>NUCLEOTIDE SEQUENCE</scope>
</reference>
<dbReference type="AlphaFoldDB" id="A0A822F8E6"/>
<dbReference type="EMBL" id="CAJOBR010080085">
    <property type="protein sequence ID" value="CAF5121114.1"/>
    <property type="molecule type" value="Genomic_DNA"/>
</dbReference>
<sequence>VPESERQDTLLLQVLEDRGLAYLCSHLKLRVQTLNKLSSSPLDSNEFLSFVEQQTQFYDRNSQSFIQTLVTCIYEAAISP</sequence>
<gene>
    <name evidence="1" type="ORF">QYT958_LOCUS46063</name>
</gene>
<evidence type="ECO:0000313" key="1">
    <source>
        <dbReference type="EMBL" id="CAF5121114.1"/>
    </source>
</evidence>
<protein>
    <submittedName>
        <fullName evidence="1">Uncharacterized protein</fullName>
    </submittedName>
</protein>
<comment type="caution">
    <text evidence="1">The sequence shown here is derived from an EMBL/GenBank/DDBJ whole genome shotgun (WGS) entry which is preliminary data.</text>
</comment>
<feature type="non-terminal residue" evidence="1">
    <location>
        <position position="80"/>
    </location>
</feature>
<feature type="non-terminal residue" evidence="1">
    <location>
        <position position="1"/>
    </location>
</feature>
<organism evidence="1 2">
    <name type="scientific">Rotaria socialis</name>
    <dbReference type="NCBI Taxonomy" id="392032"/>
    <lineage>
        <taxon>Eukaryota</taxon>
        <taxon>Metazoa</taxon>
        <taxon>Spiralia</taxon>
        <taxon>Gnathifera</taxon>
        <taxon>Rotifera</taxon>
        <taxon>Eurotatoria</taxon>
        <taxon>Bdelloidea</taxon>
        <taxon>Philodinida</taxon>
        <taxon>Philodinidae</taxon>
        <taxon>Rotaria</taxon>
    </lineage>
</organism>
<name>A0A822F8E6_9BILA</name>
<proteinExistence type="predicted"/>
<accession>A0A822F8E6</accession>
<dbReference type="Proteomes" id="UP000663848">
    <property type="component" value="Unassembled WGS sequence"/>
</dbReference>